<keyword evidence="2" id="KW-1185">Reference proteome</keyword>
<dbReference type="Proteomes" id="UP000789920">
    <property type="component" value="Unassembled WGS sequence"/>
</dbReference>
<protein>
    <submittedName>
        <fullName evidence="1">21791_t:CDS:1</fullName>
    </submittedName>
</protein>
<evidence type="ECO:0000313" key="2">
    <source>
        <dbReference type="Proteomes" id="UP000789920"/>
    </source>
</evidence>
<dbReference type="EMBL" id="CAJVQC010117302">
    <property type="protein sequence ID" value="CAG8837315.1"/>
    <property type="molecule type" value="Genomic_DNA"/>
</dbReference>
<feature type="non-terminal residue" evidence="1">
    <location>
        <position position="185"/>
    </location>
</feature>
<feature type="non-terminal residue" evidence="1">
    <location>
        <position position="1"/>
    </location>
</feature>
<reference evidence="1" key="1">
    <citation type="submission" date="2021-06" db="EMBL/GenBank/DDBJ databases">
        <authorList>
            <person name="Kallberg Y."/>
            <person name="Tangrot J."/>
            <person name="Rosling A."/>
        </authorList>
    </citation>
    <scope>NUCLEOTIDE SEQUENCE</scope>
    <source>
        <strain evidence="1">MA461A</strain>
    </source>
</reference>
<comment type="caution">
    <text evidence="1">The sequence shown here is derived from an EMBL/GenBank/DDBJ whole genome shotgun (WGS) entry which is preliminary data.</text>
</comment>
<gene>
    <name evidence="1" type="ORF">RPERSI_LOCUS30259</name>
</gene>
<evidence type="ECO:0000313" key="1">
    <source>
        <dbReference type="EMBL" id="CAG8837315.1"/>
    </source>
</evidence>
<organism evidence="1 2">
    <name type="scientific">Racocetra persica</name>
    <dbReference type="NCBI Taxonomy" id="160502"/>
    <lineage>
        <taxon>Eukaryota</taxon>
        <taxon>Fungi</taxon>
        <taxon>Fungi incertae sedis</taxon>
        <taxon>Mucoromycota</taxon>
        <taxon>Glomeromycotina</taxon>
        <taxon>Glomeromycetes</taxon>
        <taxon>Diversisporales</taxon>
        <taxon>Gigasporaceae</taxon>
        <taxon>Racocetra</taxon>
    </lineage>
</organism>
<proteinExistence type="predicted"/>
<accession>A0ACA9SEY5</accession>
<sequence>DVNNKCLPIREVAANFQLAASTVQSIVDVFDRENQIAPKPRDLKQKLVDQFPNIQICERTVARYVTNLGFTLKRLTVVPEGRNTPETIQKRKDYVQKIYNENINIYSDIVYIDETGFNLHLSKSRGHAHRGQPAIRKVESNRGKNISVIAAINENGVLYHKSILGSVNSEIYATFIYELINIIPN</sequence>
<name>A0ACA9SEY5_9GLOM</name>